<dbReference type="SUPFAM" id="SSF48592">
    <property type="entry name" value="GroEL equatorial domain-like"/>
    <property type="match status" value="1"/>
</dbReference>
<dbReference type="InterPro" id="IPR012716">
    <property type="entry name" value="Chap_CCT_beta"/>
</dbReference>
<dbReference type="InterPro" id="IPR027410">
    <property type="entry name" value="TCP-1-like_intermed_sf"/>
</dbReference>
<sequence>MMQSMPGVPFNLDAVPTVLKDSATEEKGETARLSSFVGALAITDLVKTTLGPKGMDKILQSSSGAVTITNDGATILKSIYIDNPAAKILVDISKTQDDEVGDGTTSVCCLAGELLREAEKLVDQRIHPQTIIAGFRKAATCAEDALLAATVDNGGNADKMRDDLFNIACTTLSSKVLSQARNQFSSISVDAVLRLKGSTNLDHIQVIKKPGGSLTDSYLEEGFILAKSLGVGQPKVMENAKILVSNTPMDTDKVKIYGAKVRVDSLARVAEIEEAEREKMMNKCQKILDHKCNVFVNRQLIYNRPEQFFADNGVMAIEHADFDGIERIALVTGGEVVSTFDSPETAVLGRCEKIQEIIIGEDRLIQFSGCAKGEACTIVLRGANEQLLDEAERSLHDALCVLSQTAKETKTVLGGGCSEALMANAVDELAKSVAGKESLAIESFARALRTLPGIIADNAGYDSSELVAQLRAAHAAGKSTCGLNMKNGTIGDMRELGVTESWKLKRQMLNSATEAAEMILRVDDILRATPRPREDRPH</sequence>
<reference evidence="9" key="1">
    <citation type="submission" date="2021-01" db="EMBL/GenBank/DDBJ databases">
        <authorList>
            <person name="Corre E."/>
            <person name="Pelletier E."/>
            <person name="Niang G."/>
            <person name="Scheremetjew M."/>
            <person name="Finn R."/>
            <person name="Kale V."/>
            <person name="Holt S."/>
            <person name="Cochrane G."/>
            <person name="Meng A."/>
            <person name="Brown T."/>
            <person name="Cohen L."/>
        </authorList>
    </citation>
    <scope>NUCLEOTIDE SEQUENCE</scope>
    <source>
        <strain evidence="9">UTEX LB 2760</strain>
    </source>
</reference>
<dbReference type="EMBL" id="HBEK01014722">
    <property type="protein sequence ID" value="CAD8397983.1"/>
    <property type="molecule type" value="Transcribed_RNA"/>
</dbReference>
<dbReference type="CDD" id="cd03336">
    <property type="entry name" value="TCP1_beta"/>
    <property type="match status" value="1"/>
</dbReference>
<evidence type="ECO:0000313" key="9">
    <source>
        <dbReference type="EMBL" id="CAD8397983.1"/>
    </source>
</evidence>
<dbReference type="FunFam" id="3.50.7.10:FF:000002">
    <property type="entry name" value="T-complex protein 1 subunit beta"/>
    <property type="match status" value="1"/>
</dbReference>
<dbReference type="GO" id="GO:0005524">
    <property type="term" value="F:ATP binding"/>
    <property type="evidence" value="ECO:0007669"/>
    <property type="project" value="UniProtKB-KW"/>
</dbReference>
<dbReference type="PROSITE" id="PS00750">
    <property type="entry name" value="TCP1_1"/>
    <property type="match status" value="1"/>
</dbReference>
<evidence type="ECO:0000256" key="3">
    <source>
        <dbReference type="ARBA" id="ARBA00022490"/>
    </source>
</evidence>
<evidence type="ECO:0000256" key="2">
    <source>
        <dbReference type="ARBA" id="ARBA00008020"/>
    </source>
</evidence>
<gene>
    <name evidence="9" type="ORF">RMAR0315_LOCUS7973</name>
</gene>
<keyword evidence="3" id="KW-0963">Cytoplasm</keyword>
<dbReference type="InterPro" id="IPR027413">
    <property type="entry name" value="GROEL-like_equatorial_sf"/>
</dbReference>
<dbReference type="GO" id="GO:0016887">
    <property type="term" value="F:ATP hydrolysis activity"/>
    <property type="evidence" value="ECO:0007669"/>
    <property type="project" value="InterPro"/>
</dbReference>
<dbReference type="SUPFAM" id="SSF54849">
    <property type="entry name" value="GroEL-intermediate domain like"/>
    <property type="match status" value="1"/>
</dbReference>
<dbReference type="Gene3D" id="3.50.7.10">
    <property type="entry name" value="GroEL"/>
    <property type="match status" value="1"/>
</dbReference>
<dbReference type="InterPro" id="IPR002423">
    <property type="entry name" value="Cpn60/GroEL/TCP-1"/>
</dbReference>
<dbReference type="GO" id="GO:0005832">
    <property type="term" value="C:chaperonin-containing T-complex"/>
    <property type="evidence" value="ECO:0007669"/>
    <property type="project" value="InterPro"/>
</dbReference>
<dbReference type="InterPro" id="IPR017998">
    <property type="entry name" value="Chaperone_TCP-1"/>
</dbReference>
<dbReference type="PRINTS" id="PR00304">
    <property type="entry name" value="TCOMPLEXTCP1"/>
</dbReference>
<dbReference type="InterPro" id="IPR002194">
    <property type="entry name" value="Chaperonin_TCP-1_CS"/>
</dbReference>
<dbReference type="AlphaFoldDB" id="A0A7S0G656"/>
<dbReference type="SUPFAM" id="SSF52029">
    <property type="entry name" value="GroEL apical domain-like"/>
    <property type="match status" value="1"/>
</dbReference>
<comment type="subcellular location">
    <subcellularLocation>
        <location evidence="1">Cytoplasm</location>
    </subcellularLocation>
</comment>
<keyword evidence="4 8" id="KW-0547">Nucleotide-binding</keyword>
<protein>
    <recommendedName>
        <fullName evidence="7">CCT-beta</fullName>
    </recommendedName>
</protein>
<evidence type="ECO:0000256" key="7">
    <source>
        <dbReference type="ARBA" id="ARBA00033237"/>
    </source>
</evidence>
<dbReference type="PANTHER" id="PTHR11353">
    <property type="entry name" value="CHAPERONIN"/>
    <property type="match status" value="1"/>
</dbReference>
<dbReference type="InterPro" id="IPR053374">
    <property type="entry name" value="TCP-1_chaperonin"/>
</dbReference>
<dbReference type="Gene3D" id="3.30.260.10">
    <property type="entry name" value="TCP-1-like chaperonin intermediate domain"/>
    <property type="match status" value="1"/>
</dbReference>
<evidence type="ECO:0000256" key="5">
    <source>
        <dbReference type="ARBA" id="ARBA00022840"/>
    </source>
</evidence>
<dbReference type="PROSITE" id="PS00751">
    <property type="entry name" value="TCP1_2"/>
    <property type="match status" value="1"/>
</dbReference>
<organism evidence="9">
    <name type="scientific">Rhodosorus marinus</name>
    <dbReference type="NCBI Taxonomy" id="101924"/>
    <lineage>
        <taxon>Eukaryota</taxon>
        <taxon>Rhodophyta</taxon>
        <taxon>Stylonematophyceae</taxon>
        <taxon>Stylonematales</taxon>
        <taxon>Stylonemataceae</taxon>
        <taxon>Rhodosorus</taxon>
    </lineage>
</organism>
<dbReference type="NCBIfam" id="TIGR02341">
    <property type="entry name" value="chap_CCT_beta"/>
    <property type="match status" value="1"/>
</dbReference>
<evidence type="ECO:0000256" key="4">
    <source>
        <dbReference type="ARBA" id="ARBA00022741"/>
    </source>
</evidence>
<dbReference type="NCBIfam" id="NF041083">
    <property type="entry name" value="thermosome_beta"/>
    <property type="match status" value="1"/>
</dbReference>
<comment type="similarity">
    <text evidence="2 8">Belongs to the TCP-1 chaperonin family.</text>
</comment>
<dbReference type="FunFam" id="1.10.560.10:FF:000017">
    <property type="entry name" value="T-complex protein 1 subunit eta"/>
    <property type="match status" value="1"/>
</dbReference>
<keyword evidence="6 8" id="KW-0143">Chaperone</keyword>
<dbReference type="GO" id="GO:0140662">
    <property type="term" value="F:ATP-dependent protein folding chaperone"/>
    <property type="evidence" value="ECO:0007669"/>
    <property type="project" value="InterPro"/>
</dbReference>
<dbReference type="InterPro" id="IPR027409">
    <property type="entry name" value="GroEL-like_apical_dom_sf"/>
</dbReference>
<keyword evidence="5 8" id="KW-0067">ATP-binding</keyword>
<evidence type="ECO:0000256" key="8">
    <source>
        <dbReference type="RuleBase" id="RU004187"/>
    </source>
</evidence>
<accession>A0A7S0G656</accession>
<proteinExistence type="inferred from homology"/>
<dbReference type="PROSITE" id="PS00995">
    <property type="entry name" value="TCP1_3"/>
    <property type="match status" value="1"/>
</dbReference>
<dbReference type="GO" id="GO:0051082">
    <property type="term" value="F:unfolded protein binding"/>
    <property type="evidence" value="ECO:0007669"/>
    <property type="project" value="InterPro"/>
</dbReference>
<dbReference type="Pfam" id="PF00118">
    <property type="entry name" value="Cpn60_TCP1"/>
    <property type="match status" value="1"/>
</dbReference>
<evidence type="ECO:0000256" key="1">
    <source>
        <dbReference type="ARBA" id="ARBA00004496"/>
    </source>
</evidence>
<evidence type="ECO:0000256" key="6">
    <source>
        <dbReference type="ARBA" id="ARBA00023186"/>
    </source>
</evidence>
<dbReference type="Gene3D" id="1.10.560.10">
    <property type="entry name" value="GroEL-like equatorial domain"/>
    <property type="match status" value="1"/>
</dbReference>
<name>A0A7S0G656_9RHOD</name>